<dbReference type="GO" id="GO:0005634">
    <property type="term" value="C:nucleus"/>
    <property type="evidence" value="ECO:0007669"/>
    <property type="project" value="TreeGrafter"/>
</dbReference>
<dbReference type="GO" id="GO:0003677">
    <property type="term" value="F:DNA binding"/>
    <property type="evidence" value="ECO:0007669"/>
    <property type="project" value="TreeGrafter"/>
</dbReference>
<evidence type="ECO:0000313" key="8">
    <source>
        <dbReference type="EMBL" id="GKV01800.1"/>
    </source>
</evidence>
<feature type="compositionally biased region" description="Basic and acidic residues" evidence="6">
    <location>
        <begin position="1"/>
        <end position="28"/>
    </location>
</feature>
<dbReference type="GO" id="GO:0005524">
    <property type="term" value="F:ATP binding"/>
    <property type="evidence" value="ECO:0007669"/>
    <property type="project" value="InterPro"/>
</dbReference>
<reference evidence="8 9" key="1">
    <citation type="journal article" date="2021" name="Commun. Biol.">
        <title>The genome of Shorea leprosula (Dipterocarpaceae) highlights the ecological relevance of drought in aseasonal tropical rainforests.</title>
        <authorList>
            <person name="Ng K.K.S."/>
            <person name="Kobayashi M.J."/>
            <person name="Fawcett J.A."/>
            <person name="Hatakeyama M."/>
            <person name="Paape T."/>
            <person name="Ng C.H."/>
            <person name="Ang C.C."/>
            <person name="Tnah L.H."/>
            <person name="Lee C.T."/>
            <person name="Nishiyama T."/>
            <person name="Sese J."/>
            <person name="O'Brien M.J."/>
            <person name="Copetti D."/>
            <person name="Mohd Noor M.I."/>
            <person name="Ong R.C."/>
            <person name="Putra M."/>
            <person name="Sireger I.Z."/>
            <person name="Indrioko S."/>
            <person name="Kosugi Y."/>
            <person name="Izuno A."/>
            <person name="Isagi Y."/>
            <person name="Lee S.L."/>
            <person name="Shimizu K.K."/>
        </authorList>
    </citation>
    <scope>NUCLEOTIDE SEQUENCE [LARGE SCALE GENOMIC DNA]</scope>
    <source>
        <strain evidence="8">214</strain>
    </source>
</reference>
<dbReference type="Gene3D" id="3.30.70.1620">
    <property type="match status" value="1"/>
</dbReference>
<comment type="caution">
    <text evidence="8">The sequence shown here is derived from an EMBL/GenBank/DDBJ whole genome shotgun (WGS) entry which is preliminary data.</text>
</comment>
<keyword evidence="5" id="KW-0175">Coiled coil</keyword>
<evidence type="ECO:0000256" key="2">
    <source>
        <dbReference type="ARBA" id="ARBA00022776"/>
    </source>
</evidence>
<evidence type="ECO:0000256" key="3">
    <source>
        <dbReference type="ARBA" id="ARBA00023242"/>
    </source>
</evidence>
<dbReference type="GO" id="GO:0051301">
    <property type="term" value="P:cell division"/>
    <property type="evidence" value="ECO:0007669"/>
    <property type="project" value="UniProtKB-KW"/>
</dbReference>
<dbReference type="SUPFAM" id="SSF75553">
    <property type="entry name" value="Smc hinge domain"/>
    <property type="match status" value="1"/>
</dbReference>
<dbReference type="Pfam" id="PF06470">
    <property type="entry name" value="SMC_hinge"/>
    <property type="match status" value="1"/>
</dbReference>
<dbReference type="GO" id="GO:0008278">
    <property type="term" value="C:cohesin complex"/>
    <property type="evidence" value="ECO:0007669"/>
    <property type="project" value="TreeGrafter"/>
</dbReference>
<evidence type="ECO:0000256" key="1">
    <source>
        <dbReference type="ARBA" id="ARBA00022618"/>
    </source>
</evidence>
<dbReference type="AlphaFoldDB" id="A0AAV5ISI1"/>
<dbReference type="Gene3D" id="1.20.1060.20">
    <property type="match status" value="1"/>
</dbReference>
<evidence type="ECO:0000313" key="9">
    <source>
        <dbReference type="Proteomes" id="UP001054252"/>
    </source>
</evidence>
<dbReference type="InterPro" id="IPR010935">
    <property type="entry name" value="SMC_hinge"/>
</dbReference>
<keyword evidence="3" id="KW-0539">Nucleus</keyword>
<name>A0AAV5ISI1_9ROSI</name>
<evidence type="ECO:0000256" key="6">
    <source>
        <dbReference type="SAM" id="MobiDB-lite"/>
    </source>
</evidence>
<feature type="coiled-coil region" evidence="5">
    <location>
        <begin position="254"/>
        <end position="343"/>
    </location>
</feature>
<keyword evidence="9" id="KW-1185">Reference proteome</keyword>
<organism evidence="8 9">
    <name type="scientific">Rubroshorea leprosula</name>
    <dbReference type="NCBI Taxonomy" id="152421"/>
    <lineage>
        <taxon>Eukaryota</taxon>
        <taxon>Viridiplantae</taxon>
        <taxon>Streptophyta</taxon>
        <taxon>Embryophyta</taxon>
        <taxon>Tracheophyta</taxon>
        <taxon>Spermatophyta</taxon>
        <taxon>Magnoliopsida</taxon>
        <taxon>eudicotyledons</taxon>
        <taxon>Gunneridae</taxon>
        <taxon>Pentapetalae</taxon>
        <taxon>rosids</taxon>
        <taxon>malvids</taxon>
        <taxon>Malvales</taxon>
        <taxon>Dipterocarpaceae</taxon>
        <taxon>Rubroshorea</taxon>
    </lineage>
</organism>
<gene>
    <name evidence="8" type="ORF">SLEP1_g14325</name>
</gene>
<dbReference type="GO" id="GO:0007062">
    <property type="term" value="P:sister chromatid cohesion"/>
    <property type="evidence" value="ECO:0007669"/>
    <property type="project" value="TreeGrafter"/>
</dbReference>
<sequence length="353" mass="40582">MKTTKLRDEKEVLDTQRHADMEAQKNFEENSQQLSNREHELSEQEAQMRARLMKILDTSSQHKEELAELKKELCAMQEKHLDSRSTYKMLKSRISDLENQLRVHGKITDLCRPTQKKYNLAVTVTMGRFMDAVVVDDEKTRKECIKCAVGNTLACDDLEEVKVLSWSGERFKVVTADGIVLTKSGTMMGGTSGGMEARSNKWDDKKMEGLKQRKEQHESELEERGSIREMQLKGSEISGRISGLEKRIQYGEIKRSIEDKLALLKKEKRNFKDEIGRINPELQKLKEAIDRRATEIQKLERSINGIDDQISEDFSQSVGVANIREYEENQLKAAQNMAEERLNFSNRLVLVGV</sequence>
<evidence type="ECO:0000259" key="7">
    <source>
        <dbReference type="Pfam" id="PF06470"/>
    </source>
</evidence>
<dbReference type="PANTHER" id="PTHR18937">
    <property type="entry name" value="STRUCTURAL MAINTENANCE OF CHROMOSOMES SMC FAMILY MEMBER"/>
    <property type="match status" value="1"/>
</dbReference>
<feature type="domain" description="SMC hinge" evidence="7">
    <location>
        <begin position="103"/>
        <end position="148"/>
    </location>
</feature>
<evidence type="ECO:0000256" key="5">
    <source>
        <dbReference type="SAM" id="Coils"/>
    </source>
</evidence>
<proteinExistence type="predicted"/>
<keyword evidence="2" id="KW-0498">Mitosis</keyword>
<dbReference type="InterPro" id="IPR036277">
    <property type="entry name" value="SMC_hinge_sf"/>
</dbReference>
<protein>
    <recommendedName>
        <fullName evidence="7">SMC hinge domain-containing protein</fullName>
    </recommendedName>
</protein>
<keyword evidence="1" id="KW-0132">Cell division</keyword>
<feature type="region of interest" description="Disordered" evidence="6">
    <location>
        <begin position="1"/>
        <end position="39"/>
    </location>
</feature>
<accession>A0AAV5ISI1</accession>
<dbReference type="PANTHER" id="PTHR18937:SF12">
    <property type="entry name" value="STRUCTURAL MAINTENANCE OF CHROMOSOMES PROTEIN"/>
    <property type="match status" value="1"/>
</dbReference>
<keyword evidence="4" id="KW-0131">Cell cycle</keyword>
<dbReference type="Proteomes" id="UP001054252">
    <property type="component" value="Unassembled WGS sequence"/>
</dbReference>
<dbReference type="EMBL" id="BPVZ01000017">
    <property type="protein sequence ID" value="GKV01800.1"/>
    <property type="molecule type" value="Genomic_DNA"/>
</dbReference>
<evidence type="ECO:0000256" key="4">
    <source>
        <dbReference type="ARBA" id="ARBA00023306"/>
    </source>
</evidence>